<gene>
    <name evidence="4" type="ORF">A8990_12265</name>
</gene>
<sequence length="435" mass="48913">MRKPLSGASLFITTALIELLLHLPLVLIVYIYRPNFGVSLAEMLLLLLGTYIIGWGVNSLIRFVRAFPRMLVAAVIGGVAGILLYGVHFDGIYSAVLLAAAAFRGGRYVITPALLRLIPRDFVLGLMYYFFCSVVFSFKPEFDTYRTLMLICGLFTLVVTLFQTNKSNVNRETLSGAVKPLVEPTVRRHNRIFVGITAVISVLIVLSYQLQAIFGALGHSIAEMFRNLPKGGNESAPQTGGQEAPAIPPELMNKPAKTMPHWVDIALYVIVGIVVCFLLWLVMRQLKHLPEWLRNLQLKLKDLFSRDKGSSSKGYVDQVERIHKSRKLSELWRGRSKEPRVRWKDLKDNESRVRYLYRRWIGSGVRKGYTFRPHLTPIEVAAEIQSQGLINADASASSELVQAYQQVRYGSGRISDEQVGRLADSMSRVDGRNKT</sequence>
<proteinExistence type="predicted"/>
<feature type="transmembrane region" description="Helical" evidence="2">
    <location>
        <begin position="7"/>
        <end position="32"/>
    </location>
</feature>
<feature type="transmembrane region" description="Helical" evidence="2">
    <location>
        <begin position="38"/>
        <end position="57"/>
    </location>
</feature>
<feature type="transmembrane region" description="Helical" evidence="2">
    <location>
        <begin position="69"/>
        <end position="86"/>
    </location>
</feature>
<dbReference type="RefSeq" id="WP_116190470.1">
    <property type="nucleotide sequence ID" value="NZ_QTTN01000022.1"/>
</dbReference>
<keyword evidence="2" id="KW-0472">Membrane</keyword>
<evidence type="ECO:0000313" key="4">
    <source>
        <dbReference type="EMBL" id="REE80111.1"/>
    </source>
</evidence>
<feature type="transmembrane region" description="Helical" evidence="2">
    <location>
        <begin position="122"/>
        <end position="138"/>
    </location>
</feature>
<dbReference type="InterPro" id="IPR025403">
    <property type="entry name" value="TgpA-like_C"/>
</dbReference>
<feature type="transmembrane region" description="Helical" evidence="2">
    <location>
        <begin position="144"/>
        <end position="162"/>
    </location>
</feature>
<organism evidence="4 5">
    <name type="scientific">Paenibacillus taihuensis</name>
    <dbReference type="NCBI Taxonomy" id="1156355"/>
    <lineage>
        <taxon>Bacteria</taxon>
        <taxon>Bacillati</taxon>
        <taxon>Bacillota</taxon>
        <taxon>Bacilli</taxon>
        <taxon>Bacillales</taxon>
        <taxon>Paenibacillaceae</taxon>
        <taxon>Paenibacillus</taxon>
    </lineage>
</organism>
<keyword evidence="2" id="KW-1133">Transmembrane helix</keyword>
<dbReference type="Proteomes" id="UP000256304">
    <property type="component" value="Unassembled WGS sequence"/>
</dbReference>
<evidence type="ECO:0000313" key="5">
    <source>
        <dbReference type="Proteomes" id="UP000256304"/>
    </source>
</evidence>
<keyword evidence="2" id="KW-0812">Transmembrane</keyword>
<comment type="caution">
    <text evidence="4">The sequence shown here is derived from an EMBL/GenBank/DDBJ whole genome shotgun (WGS) entry which is preliminary data.</text>
</comment>
<protein>
    <submittedName>
        <fullName evidence="4">Uncharacterized protein DUF4129</fullName>
    </submittedName>
</protein>
<feature type="domain" description="Protein-glutamine gamma-glutamyltransferase-like C-terminal" evidence="3">
    <location>
        <begin position="356"/>
        <end position="423"/>
    </location>
</feature>
<dbReference type="AlphaFoldDB" id="A0A3D9RQX7"/>
<dbReference type="Pfam" id="PF13559">
    <property type="entry name" value="DUF4129"/>
    <property type="match status" value="1"/>
</dbReference>
<evidence type="ECO:0000256" key="1">
    <source>
        <dbReference type="SAM" id="MobiDB-lite"/>
    </source>
</evidence>
<feature type="transmembrane region" description="Helical" evidence="2">
    <location>
        <begin position="265"/>
        <end position="283"/>
    </location>
</feature>
<dbReference type="OrthoDB" id="2663086at2"/>
<name>A0A3D9RQX7_9BACL</name>
<dbReference type="EMBL" id="QTTN01000022">
    <property type="protein sequence ID" value="REE80111.1"/>
    <property type="molecule type" value="Genomic_DNA"/>
</dbReference>
<evidence type="ECO:0000259" key="3">
    <source>
        <dbReference type="Pfam" id="PF13559"/>
    </source>
</evidence>
<feature type="transmembrane region" description="Helical" evidence="2">
    <location>
        <begin position="192"/>
        <end position="210"/>
    </location>
</feature>
<accession>A0A3D9RQX7</accession>
<evidence type="ECO:0000256" key="2">
    <source>
        <dbReference type="SAM" id="Phobius"/>
    </source>
</evidence>
<feature type="region of interest" description="Disordered" evidence="1">
    <location>
        <begin position="232"/>
        <end position="251"/>
    </location>
</feature>
<keyword evidence="5" id="KW-1185">Reference proteome</keyword>
<reference evidence="4 5" key="1">
    <citation type="submission" date="2018-08" db="EMBL/GenBank/DDBJ databases">
        <title>Genomic Encyclopedia of Type Strains, Phase III (KMG-III): the genomes of soil and plant-associated and newly described type strains.</title>
        <authorList>
            <person name="Whitman W."/>
        </authorList>
    </citation>
    <scope>NUCLEOTIDE SEQUENCE [LARGE SCALE GENOMIC DNA]</scope>
    <source>
        <strain evidence="4 5">CGMCC 1.10966</strain>
    </source>
</reference>